<evidence type="ECO:0000256" key="3">
    <source>
        <dbReference type="ARBA" id="ARBA00022512"/>
    </source>
</evidence>
<evidence type="ECO:0000313" key="14">
    <source>
        <dbReference type="EMBL" id="PUU73678.1"/>
    </source>
</evidence>
<dbReference type="Gene3D" id="3.20.20.80">
    <property type="entry name" value="Glycosidases"/>
    <property type="match status" value="2"/>
</dbReference>
<dbReference type="Pfam" id="PF00332">
    <property type="entry name" value="Glyco_hydro_17"/>
    <property type="match status" value="1"/>
</dbReference>
<reference evidence="14 15" key="1">
    <citation type="submission" date="2017-04" db="EMBL/GenBank/DDBJ databases">
        <title>Draft genome sequence of Tuber borchii Vittad., a whitish edible truffle.</title>
        <authorList>
            <consortium name="DOE Joint Genome Institute"/>
            <person name="Murat C."/>
            <person name="Kuo A."/>
            <person name="Barry K.W."/>
            <person name="Clum A."/>
            <person name="Dockter R.B."/>
            <person name="Fauchery L."/>
            <person name="Iotti M."/>
            <person name="Kohler A."/>
            <person name="Labutti K."/>
            <person name="Lindquist E.A."/>
            <person name="Lipzen A."/>
            <person name="Ohm R.A."/>
            <person name="Wang M."/>
            <person name="Grigoriev I.V."/>
            <person name="Zambonelli A."/>
            <person name="Martin F.M."/>
        </authorList>
    </citation>
    <scope>NUCLEOTIDE SEQUENCE [LARGE SCALE GENOMIC DNA]</scope>
    <source>
        <strain evidence="14 15">Tbo3840</strain>
    </source>
</reference>
<protein>
    <recommendedName>
        <fullName evidence="10">glucan 1,3-beta-glucosidase</fullName>
        <ecNumber evidence="10">3.2.1.58</ecNumber>
    </recommendedName>
    <alternativeName>
        <fullName evidence="11">Exo-1,3-beta-glucanase</fullName>
    </alternativeName>
</protein>
<dbReference type="EMBL" id="NESQ01000355">
    <property type="protein sequence ID" value="PUU73678.1"/>
    <property type="molecule type" value="Genomic_DNA"/>
</dbReference>
<evidence type="ECO:0000313" key="15">
    <source>
        <dbReference type="Proteomes" id="UP000244722"/>
    </source>
</evidence>
<comment type="caution">
    <text evidence="14">The sequence shown here is derived from an EMBL/GenBank/DDBJ whole genome shotgun (WGS) entry which is preliminary data.</text>
</comment>
<dbReference type="InterPro" id="IPR017853">
    <property type="entry name" value="GH"/>
</dbReference>
<keyword evidence="4" id="KW-0964">Secreted</keyword>
<sequence>MLSVLSIIRSTLLVLPTLVSAAGDVGFSLGVKRNPDGACKSTDDFKTDLDTIKILSTAIRVYATSDCDTMQNLMPAVKDKGFKVVLGVWPNDDAHFKLEIDTLKKFIPLYGTENIRAITVGSEHLYRKEFTGQQLAEKIKEVKKVLKELGADSLPVGFADSWNMLIGGDANPAIKESNIILANAFSYWQGQKMENATASFSDDIMQALAHVQDVKGDNVFDFWVGETNWPTGGKDFGDAVPSIENSRTYWRDAICGIRGWGVNVFVFEAFDESWKPIEKGNDVENHWGVWDANRKPKFELAC</sequence>
<dbReference type="AlphaFoldDB" id="A0A2T6ZDV3"/>
<keyword evidence="5 13" id="KW-0732">Signal</keyword>
<evidence type="ECO:0000256" key="11">
    <source>
        <dbReference type="ARBA" id="ARBA00041761"/>
    </source>
</evidence>
<dbReference type="SUPFAM" id="SSF51445">
    <property type="entry name" value="(Trans)glycosidases"/>
    <property type="match status" value="1"/>
</dbReference>
<dbReference type="PANTHER" id="PTHR16631:SF26">
    <property type="entry name" value="GLUCAN 1,3-BETA-GLUCOSIDASE"/>
    <property type="match status" value="1"/>
</dbReference>
<proteinExistence type="inferred from homology"/>
<dbReference type="EC" id="3.2.1.58" evidence="10"/>
<keyword evidence="7" id="KW-0325">Glycoprotein</keyword>
<comment type="catalytic activity">
    <reaction evidence="9">
        <text>Successive hydrolysis of beta-D-glucose units from the non-reducing ends of (1-&gt;3)-beta-D-glucans, releasing alpha-glucose.</text>
        <dbReference type="EC" id="3.2.1.58"/>
    </reaction>
</comment>
<evidence type="ECO:0000256" key="8">
    <source>
        <dbReference type="ARBA" id="ARBA00023295"/>
    </source>
</evidence>
<evidence type="ECO:0000256" key="9">
    <source>
        <dbReference type="ARBA" id="ARBA00036824"/>
    </source>
</evidence>
<accession>A0A2T6ZDV3</accession>
<dbReference type="STRING" id="42251.A0A2T6ZDV3"/>
<evidence type="ECO:0000256" key="5">
    <source>
        <dbReference type="ARBA" id="ARBA00022729"/>
    </source>
</evidence>
<dbReference type="PANTHER" id="PTHR16631">
    <property type="entry name" value="GLUCAN 1,3-BETA-GLUCOSIDASE"/>
    <property type="match status" value="1"/>
</dbReference>
<name>A0A2T6ZDV3_TUBBO</name>
<evidence type="ECO:0000256" key="2">
    <source>
        <dbReference type="ARBA" id="ARBA00008773"/>
    </source>
</evidence>
<dbReference type="GO" id="GO:0071555">
    <property type="term" value="P:cell wall organization"/>
    <property type="evidence" value="ECO:0007669"/>
    <property type="project" value="TreeGrafter"/>
</dbReference>
<dbReference type="OrthoDB" id="1293114at2759"/>
<dbReference type="InterPro" id="IPR050732">
    <property type="entry name" value="Beta-glucan_modifiers"/>
</dbReference>
<dbReference type="GO" id="GO:0004338">
    <property type="term" value="F:glucan exo-1,3-beta-glucosidase activity"/>
    <property type="evidence" value="ECO:0007669"/>
    <property type="project" value="UniProtKB-EC"/>
</dbReference>
<comment type="subcellular location">
    <subcellularLocation>
        <location evidence="1">Secreted</location>
        <location evidence="1">Cell wall</location>
    </subcellularLocation>
</comment>
<evidence type="ECO:0000256" key="13">
    <source>
        <dbReference type="SAM" id="SignalP"/>
    </source>
</evidence>
<dbReference type="GO" id="GO:0005975">
    <property type="term" value="P:carbohydrate metabolic process"/>
    <property type="evidence" value="ECO:0007669"/>
    <property type="project" value="InterPro"/>
</dbReference>
<evidence type="ECO:0000256" key="7">
    <source>
        <dbReference type="ARBA" id="ARBA00023180"/>
    </source>
</evidence>
<evidence type="ECO:0000256" key="1">
    <source>
        <dbReference type="ARBA" id="ARBA00004191"/>
    </source>
</evidence>
<feature type="signal peptide" evidence="13">
    <location>
        <begin position="1"/>
        <end position="21"/>
    </location>
</feature>
<comment type="similarity">
    <text evidence="2 12">Belongs to the glycosyl hydrolase 17 family.</text>
</comment>
<keyword evidence="3" id="KW-0134">Cell wall</keyword>
<evidence type="ECO:0000256" key="12">
    <source>
        <dbReference type="RuleBase" id="RU004335"/>
    </source>
</evidence>
<evidence type="ECO:0000256" key="6">
    <source>
        <dbReference type="ARBA" id="ARBA00022801"/>
    </source>
</evidence>
<evidence type="ECO:0000256" key="10">
    <source>
        <dbReference type="ARBA" id="ARBA00038929"/>
    </source>
</evidence>
<dbReference type="GO" id="GO:0005576">
    <property type="term" value="C:extracellular region"/>
    <property type="evidence" value="ECO:0007669"/>
    <property type="project" value="TreeGrafter"/>
</dbReference>
<dbReference type="GO" id="GO:0009277">
    <property type="term" value="C:fungal-type cell wall"/>
    <property type="evidence" value="ECO:0007669"/>
    <property type="project" value="TreeGrafter"/>
</dbReference>
<dbReference type="GO" id="GO:0009986">
    <property type="term" value="C:cell surface"/>
    <property type="evidence" value="ECO:0007669"/>
    <property type="project" value="TreeGrafter"/>
</dbReference>
<dbReference type="Proteomes" id="UP000244722">
    <property type="component" value="Unassembled WGS sequence"/>
</dbReference>
<gene>
    <name evidence="14" type="ORF">B9Z19DRAFT_1003489</name>
</gene>
<feature type="chain" id="PRO_5015636152" description="glucan 1,3-beta-glucosidase" evidence="13">
    <location>
        <begin position="22"/>
        <end position="302"/>
    </location>
</feature>
<dbReference type="InterPro" id="IPR000490">
    <property type="entry name" value="Glyco_hydro_17"/>
</dbReference>
<keyword evidence="15" id="KW-1185">Reference proteome</keyword>
<dbReference type="GO" id="GO:0042973">
    <property type="term" value="F:glucan endo-1,3-beta-D-glucosidase activity"/>
    <property type="evidence" value="ECO:0007669"/>
    <property type="project" value="TreeGrafter"/>
</dbReference>
<keyword evidence="6 14" id="KW-0378">Hydrolase</keyword>
<evidence type="ECO:0000256" key="4">
    <source>
        <dbReference type="ARBA" id="ARBA00022525"/>
    </source>
</evidence>
<organism evidence="14 15">
    <name type="scientific">Tuber borchii</name>
    <name type="common">White truffle</name>
    <dbReference type="NCBI Taxonomy" id="42251"/>
    <lineage>
        <taxon>Eukaryota</taxon>
        <taxon>Fungi</taxon>
        <taxon>Dikarya</taxon>
        <taxon>Ascomycota</taxon>
        <taxon>Pezizomycotina</taxon>
        <taxon>Pezizomycetes</taxon>
        <taxon>Pezizales</taxon>
        <taxon>Tuberaceae</taxon>
        <taxon>Tuber</taxon>
    </lineage>
</organism>
<keyword evidence="8" id="KW-0326">Glycosidase</keyword>